<reference evidence="6 7" key="1">
    <citation type="journal article" date="2019" name="Sci. Rep.">
        <title>Comparative genomics of chytrid fungi reveal insights into the obligate biotrophic and pathogenic lifestyle of Synchytrium endobioticum.</title>
        <authorList>
            <person name="van de Vossenberg B.T.L.H."/>
            <person name="Warris S."/>
            <person name="Nguyen H.D.T."/>
            <person name="van Gent-Pelzer M.P.E."/>
            <person name="Joly D.L."/>
            <person name="van de Geest H.C."/>
            <person name="Bonants P.J.M."/>
            <person name="Smith D.S."/>
            <person name="Levesque C.A."/>
            <person name="van der Lee T.A.J."/>
        </authorList>
    </citation>
    <scope>NUCLEOTIDE SEQUENCE [LARGE SCALE GENOMIC DNA]</scope>
    <source>
        <strain evidence="6 7">CBS 675.73</strain>
    </source>
</reference>
<dbReference type="OrthoDB" id="2106007at2759"/>
<proteinExistence type="predicted"/>
<feature type="repeat" description="ANK" evidence="3">
    <location>
        <begin position="354"/>
        <end position="386"/>
    </location>
</feature>
<dbReference type="InterPro" id="IPR001810">
    <property type="entry name" value="F-box_dom"/>
</dbReference>
<sequence length="647" mass="70912">MSLAFVNLPSELIAEIALHVPPQEVHRLGALCKTVRLKALETVMRSLSFTHANMTRFQCHAFPGMSREQSAVVISVLGFMDALKSITAVGCSQDHLGEYLLSVFQLLAKQAELPPQLEFTWNKQGFDALLWAGEKGNLPLSKMLISAGVPIDPPPPRNHELDSDDSTNIEEPTPQASPLLRACLFGHLAVVELFLGYGADPTLWESSQKFCALNLAVQDSNLEIVKLLLSNERTRVDQPDYGQWTSLHWASELGNIEMAKLLMAHGAQVDAADEEERTCLHWACVRGVLKMVKLLLKSGANLYAVTRSRTSALHLAAANGFPDVVKFLISKHEENRAAGVVDSDLDFVNARDATNRTPLHSAAEDGQDQVCLALIQNGANISAQEDDGFNSLHSAVLNQHLDVVNLLLQHDPPLEAQTISGATVLHLAAAANLSLIIQSILARANKDNPSHLESKRNLADHTPLHHACVLGSLDAVATLLKTAPPEVMASTSDIQTQNTPLHLAIRFNHQSVVQAYIEHIMTHAELYPNQRVLLNACLDYTIECFLSLRPYNSSEDRNMAKALVDAGATLSPTWDVACVGVGCGKTVVENPFYKCMICDTIFCYDCRERLRVAVPEGQHPLHDPTHGFVVVDKEQLLEFLVNRSIPG</sequence>
<dbReference type="Proteomes" id="UP000320333">
    <property type="component" value="Unassembled WGS sequence"/>
</dbReference>
<dbReference type="Gene3D" id="1.25.40.20">
    <property type="entry name" value="Ankyrin repeat-containing domain"/>
    <property type="match status" value="3"/>
</dbReference>
<dbReference type="Pfam" id="PF12796">
    <property type="entry name" value="Ank_2"/>
    <property type="match status" value="3"/>
</dbReference>
<evidence type="ECO:0000259" key="5">
    <source>
        <dbReference type="PROSITE" id="PS50181"/>
    </source>
</evidence>
<dbReference type="SMART" id="SM00248">
    <property type="entry name" value="ANK"/>
    <property type="match status" value="11"/>
</dbReference>
<dbReference type="PROSITE" id="PS50088">
    <property type="entry name" value="ANK_REPEAT"/>
    <property type="match status" value="4"/>
</dbReference>
<dbReference type="PROSITE" id="PS50297">
    <property type="entry name" value="ANK_REP_REGION"/>
    <property type="match status" value="4"/>
</dbReference>
<evidence type="ECO:0000313" key="6">
    <source>
        <dbReference type="EMBL" id="TPX74964.1"/>
    </source>
</evidence>
<feature type="repeat" description="ANK" evidence="3">
    <location>
        <begin position="387"/>
        <end position="419"/>
    </location>
</feature>
<evidence type="ECO:0000256" key="2">
    <source>
        <dbReference type="ARBA" id="ARBA00023043"/>
    </source>
</evidence>
<dbReference type="Pfam" id="PF00023">
    <property type="entry name" value="Ank"/>
    <property type="match status" value="1"/>
</dbReference>
<dbReference type="EMBL" id="QEAP01000101">
    <property type="protein sequence ID" value="TPX74964.1"/>
    <property type="molecule type" value="Genomic_DNA"/>
</dbReference>
<evidence type="ECO:0000256" key="3">
    <source>
        <dbReference type="PROSITE-ProRule" id="PRU00023"/>
    </source>
</evidence>
<feature type="repeat" description="ANK" evidence="3">
    <location>
        <begin position="275"/>
        <end position="307"/>
    </location>
</feature>
<comment type="caution">
    <text evidence="6">The sequence shown here is derived from an EMBL/GenBank/DDBJ whole genome shotgun (WGS) entry which is preliminary data.</text>
</comment>
<dbReference type="InterPro" id="IPR036770">
    <property type="entry name" value="Ankyrin_rpt-contain_sf"/>
</dbReference>
<dbReference type="InterPro" id="IPR002110">
    <property type="entry name" value="Ankyrin_rpt"/>
</dbReference>
<name>A0A507FFE7_9FUNG</name>
<protein>
    <recommendedName>
        <fullName evidence="5">F-box domain-containing protein</fullName>
    </recommendedName>
</protein>
<dbReference type="PANTHER" id="PTHR24198">
    <property type="entry name" value="ANKYRIN REPEAT AND PROTEIN KINASE DOMAIN-CONTAINING PROTEIN"/>
    <property type="match status" value="1"/>
</dbReference>
<evidence type="ECO:0000256" key="4">
    <source>
        <dbReference type="SAM" id="MobiDB-lite"/>
    </source>
</evidence>
<keyword evidence="2 3" id="KW-0040">ANK repeat</keyword>
<dbReference type="PANTHER" id="PTHR24198:SF165">
    <property type="entry name" value="ANKYRIN REPEAT-CONTAINING PROTEIN-RELATED"/>
    <property type="match status" value="1"/>
</dbReference>
<organism evidence="6 7">
    <name type="scientific">Chytriomyces confervae</name>
    <dbReference type="NCBI Taxonomy" id="246404"/>
    <lineage>
        <taxon>Eukaryota</taxon>
        <taxon>Fungi</taxon>
        <taxon>Fungi incertae sedis</taxon>
        <taxon>Chytridiomycota</taxon>
        <taxon>Chytridiomycota incertae sedis</taxon>
        <taxon>Chytridiomycetes</taxon>
        <taxon>Chytridiales</taxon>
        <taxon>Chytriomycetaceae</taxon>
        <taxon>Chytriomyces</taxon>
    </lineage>
</organism>
<dbReference type="SUPFAM" id="SSF140860">
    <property type="entry name" value="Pseudo ankyrin repeat-like"/>
    <property type="match status" value="1"/>
</dbReference>
<dbReference type="PROSITE" id="PS50181">
    <property type="entry name" value="FBOX"/>
    <property type="match status" value="1"/>
</dbReference>
<evidence type="ECO:0000256" key="1">
    <source>
        <dbReference type="ARBA" id="ARBA00022737"/>
    </source>
</evidence>
<gene>
    <name evidence="6" type="ORF">CcCBS67573_g03779</name>
</gene>
<feature type="repeat" description="ANK" evidence="3">
    <location>
        <begin position="242"/>
        <end position="274"/>
    </location>
</feature>
<keyword evidence="1" id="KW-0677">Repeat</keyword>
<dbReference type="SUPFAM" id="SSF48403">
    <property type="entry name" value="Ankyrin repeat"/>
    <property type="match status" value="1"/>
</dbReference>
<feature type="region of interest" description="Disordered" evidence="4">
    <location>
        <begin position="151"/>
        <end position="172"/>
    </location>
</feature>
<evidence type="ECO:0000313" key="7">
    <source>
        <dbReference type="Proteomes" id="UP000320333"/>
    </source>
</evidence>
<dbReference type="STRING" id="246404.A0A507FFE7"/>
<keyword evidence="7" id="KW-1185">Reference proteome</keyword>
<feature type="domain" description="F-box" evidence="5">
    <location>
        <begin position="2"/>
        <end position="52"/>
    </location>
</feature>
<accession>A0A507FFE7</accession>
<dbReference type="AlphaFoldDB" id="A0A507FFE7"/>